<evidence type="ECO:0000256" key="15">
    <source>
        <dbReference type="ARBA" id="ARBA00023136"/>
    </source>
</evidence>
<name>A0A8F9WM49_9ANNE</name>
<evidence type="ECO:0000256" key="5">
    <source>
        <dbReference type="ARBA" id="ARBA00022617"/>
    </source>
</evidence>
<dbReference type="SUPFAM" id="SSF81342">
    <property type="entry name" value="Transmembrane di-heme cytochromes"/>
    <property type="match status" value="1"/>
</dbReference>
<dbReference type="Pfam" id="PF00032">
    <property type="entry name" value="Cytochrom_B_C"/>
    <property type="match status" value="1"/>
</dbReference>
<dbReference type="RefSeq" id="YP_010295729.1">
    <property type="nucleotide sequence ID" value="NC_061377.1"/>
</dbReference>
<keyword evidence="14 18" id="KW-0496">Mitochondrion</keyword>
<dbReference type="GO" id="GO:0016491">
    <property type="term" value="F:oxidoreductase activity"/>
    <property type="evidence" value="ECO:0007669"/>
    <property type="project" value="UniProtKB-UniRule"/>
</dbReference>
<dbReference type="CDD" id="cd00290">
    <property type="entry name" value="cytochrome_b_C"/>
    <property type="match status" value="1"/>
</dbReference>
<dbReference type="InterPro" id="IPR036150">
    <property type="entry name" value="Cyt_b/b6_C_sf"/>
</dbReference>
<evidence type="ECO:0000256" key="17">
    <source>
        <dbReference type="PIRSR" id="PIRSR038885-2"/>
    </source>
</evidence>
<dbReference type="InterPro" id="IPR048259">
    <property type="entry name" value="Cytochrome_b_N_euk/bac"/>
</dbReference>
<protein>
    <recommendedName>
        <fullName evidence="3 18">Cytochrome b</fullName>
    </recommendedName>
</protein>
<dbReference type="InterPro" id="IPR030689">
    <property type="entry name" value="Cytochrome_b"/>
</dbReference>
<evidence type="ECO:0000256" key="1">
    <source>
        <dbReference type="ARBA" id="ARBA00002566"/>
    </source>
</evidence>
<evidence type="ECO:0000256" key="6">
    <source>
        <dbReference type="ARBA" id="ARBA00022660"/>
    </source>
</evidence>
<evidence type="ECO:0000256" key="2">
    <source>
        <dbReference type="ARBA" id="ARBA00004448"/>
    </source>
</evidence>
<feature type="domain" description="Cytochrome b/b6 C-terminal region profile" evidence="20">
    <location>
        <begin position="209"/>
        <end position="379"/>
    </location>
</feature>
<evidence type="ECO:0000259" key="20">
    <source>
        <dbReference type="PROSITE" id="PS51003"/>
    </source>
</evidence>
<evidence type="ECO:0000256" key="7">
    <source>
        <dbReference type="ARBA" id="ARBA00022692"/>
    </source>
</evidence>
<keyword evidence="6 18" id="KW-0679">Respiratory chain</keyword>
<dbReference type="SUPFAM" id="SSF81648">
    <property type="entry name" value="a domain/subunit of cytochrome bc1 complex (Ubiquinol-cytochrome c reductase)"/>
    <property type="match status" value="1"/>
</dbReference>
<dbReference type="PANTHER" id="PTHR19271">
    <property type="entry name" value="CYTOCHROME B"/>
    <property type="match status" value="1"/>
</dbReference>
<dbReference type="InterPro" id="IPR005798">
    <property type="entry name" value="Cyt_b/b6_C"/>
</dbReference>
<feature type="transmembrane region" description="Helical" evidence="18">
    <location>
        <begin position="287"/>
        <end position="307"/>
    </location>
</feature>
<dbReference type="Pfam" id="PF00033">
    <property type="entry name" value="Cytochrome_B"/>
    <property type="match status" value="1"/>
</dbReference>
<dbReference type="GO" id="GO:0005743">
    <property type="term" value="C:mitochondrial inner membrane"/>
    <property type="evidence" value="ECO:0007669"/>
    <property type="project" value="UniProtKB-SubCell"/>
</dbReference>
<feature type="binding site" description="axial binding residue" evidence="17">
    <location>
        <position position="181"/>
    </location>
    <ligand>
        <name>heme b</name>
        <dbReference type="ChEBI" id="CHEBI:60344"/>
        <label>b562</label>
    </ligand>
    <ligandPart>
        <name>Fe</name>
        <dbReference type="ChEBI" id="CHEBI:18248"/>
    </ligandPart>
</feature>
<dbReference type="GO" id="GO:0008121">
    <property type="term" value="F:quinol-cytochrome-c reductase activity"/>
    <property type="evidence" value="ECO:0007669"/>
    <property type="project" value="InterPro"/>
</dbReference>
<dbReference type="EMBL" id="MZ584801">
    <property type="protein sequence ID" value="QYL01497.1"/>
    <property type="molecule type" value="Genomic_DNA"/>
</dbReference>
<dbReference type="InterPro" id="IPR048260">
    <property type="entry name" value="Cytochrome_b_C_euk/bac"/>
</dbReference>
<sequence>MWMRSPNHPLKKLNKALADLPAPPNLSAWWNFGSLLGLALVIQILTGLMLAIHYSPHTDLAFESVAHIGRDVNSGWLVRGTHANGASWFFGALYIHVARGIYYGSFMMKEVWFSGITMMLMVMGTAFLGYVLPWGQMSFWGATVITNMLSAIPYFGESLLKWIWGGFAVGNPTLQRFYVFHFLLPFALAGMAGLHIYFLHDTGSNNPLGLKSSSDMIPFHPLYTSKDIVGVVIFLGSLMAITCFFPTLLSDPANFLPANPLVTPTHIQPEWYFLWAYAILRSIPNKLGGVIAMFAAILILFSLPYTHPKTRRGFMYFPINQILFWLLVADCLLLTWIGGRPVEDPYILLGQIFTVFYFSFFIINPLTMHLWNSFLNLGSNTS</sequence>
<comment type="function">
    <text evidence="1 18">Component of the ubiquinol-cytochrome c reductase complex (complex III or cytochrome b-c1 complex) that is part of the mitochondrial respiratory chain. The b-c1 complex mediates electron transfer from ubiquinol to cytochrome c. Contributes to the generation of a proton gradient across the mitochondrial membrane that is then used for ATP synthesis.</text>
</comment>
<feature type="transmembrane region" description="Helical" evidence="18">
    <location>
        <begin position="346"/>
        <end position="367"/>
    </location>
</feature>
<feature type="transmembrane region" description="Helical" evidence="18">
    <location>
        <begin position="29"/>
        <end position="52"/>
    </location>
</feature>
<dbReference type="InterPro" id="IPR016174">
    <property type="entry name" value="Di-haem_cyt_TM"/>
</dbReference>
<evidence type="ECO:0000256" key="12">
    <source>
        <dbReference type="ARBA" id="ARBA00023004"/>
    </source>
</evidence>
<evidence type="ECO:0000256" key="9">
    <source>
        <dbReference type="ARBA" id="ARBA00022792"/>
    </source>
</evidence>
<evidence type="ECO:0000256" key="13">
    <source>
        <dbReference type="ARBA" id="ARBA00023075"/>
    </source>
</evidence>
<reference evidence="21" key="1">
    <citation type="submission" date="2021-07" db="EMBL/GenBank/DDBJ databases">
        <title>Complete mitochondrial genome of the abalone shell-boring Polydora hoplura (Polychaeta, Spionidae).</title>
        <authorList>
            <person name="Lee S.J."/>
            <person name="Lee S.-R."/>
        </authorList>
    </citation>
    <scope>NUCLEOTIDE SEQUENCE</scope>
</reference>
<evidence type="ECO:0000256" key="16">
    <source>
        <dbReference type="PIRSR" id="PIRSR038885-1"/>
    </source>
</evidence>
<gene>
    <name evidence="21" type="primary">cytb</name>
</gene>
<dbReference type="PIRSF" id="PIRSF038885">
    <property type="entry name" value="COB"/>
    <property type="match status" value="1"/>
</dbReference>
<feature type="transmembrane region" description="Helical" evidence="18">
    <location>
        <begin position="111"/>
        <end position="132"/>
    </location>
</feature>
<dbReference type="PROSITE" id="PS51002">
    <property type="entry name" value="CYTB_NTER"/>
    <property type="match status" value="1"/>
</dbReference>
<comment type="cofactor">
    <cofactor evidence="18">
        <name>heme b</name>
        <dbReference type="ChEBI" id="CHEBI:60344"/>
    </cofactor>
    <text evidence="18">Binds 2 heme groups non-covalently.</text>
</comment>
<dbReference type="GO" id="GO:0006122">
    <property type="term" value="P:mitochondrial electron transport, ubiquinol to cytochrome c"/>
    <property type="evidence" value="ECO:0007669"/>
    <property type="project" value="TreeGrafter"/>
</dbReference>
<dbReference type="GeneID" id="71028359"/>
<comment type="similarity">
    <text evidence="18">Belongs to the cytochrome b family.</text>
</comment>
<organism evidence="21">
    <name type="scientific">Polydora hoplura</name>
    <dbReference type="NCBI Taxonomy" id="1495204"/>
    <lineage>
        <taxon>Eukaryota</taxon>
        <taxon>Metazoa</taxon>
        <taxon>Spiralia</taxon>
        <taxon>Lophotrochozoa</taxon>
        <taxon>Annelida</taxon>
        <taxon>Polychaeta</taxon>
        <taxon>Sedentaria</taxon>
        <taxon>Canalipalpata</taxon>
        <taxon>Spionida</taxon>
        <taxon>Spionidae</taxon>
        <taxon>Polydora</taxon>
    </lineage>
</organism>
<evidence type="ECO:0000256" key="4">
    <source>
        <dbReference type="ARBA" id="ARBA00022448"/>
    </source>
</evidence>
<keyword evidence="9" id="KW-0999">Mitochondrion inner membrane</keyword>
<evidence type="ECO:0000256" key="18">
    <source>
        <dbReference type="RuleBase" id="RU362117"/>
    </source>
</evidence>
<evidence type="ECO:0000256" key="3">
    <source>
        <dbReference type="ARBA" id="ARBA00013531"/>
    </source>
</evidence>
<evidence type="ECO:0000256" key="14">
    <source>
        <dbReference type="ARBA" id="ARBA00023128"/>
    </source>
</evidence>
<keyword evidence="15 18" id="KW-0472">Membrane</keyword>
<evidence type="ECO:0000256" key="8">
    <source>
        <dbReference type="ARBA" id="ARBA00022723"/>
    </source>
</evidence>
<keyword evidence="12 17" id="KW-0408">Iron</keyword>
<keyword evidence="4 18" id="KW-0813">Transport</keyword>
<evidence type="ECO:0000256" key="11">
    <source>
        <dbReference type="ARBA" id="ARBA00022989"/>
    </source>
</evidence>
<feature type="binding site" description="axial binding residue" evidence="17">
    <location>
        <position position="82"/>
    </location>
    <ligand>
        <name>heme b</name>
        <dbReference type="ChEBI" id="CHEBI:60344"/>
        <label>b562</label>
    </ligand>
    <ligandPart>
        <name>Fe</name>
        <dbReference type="ChEBI" id="CHEBI:18248"/>
    </ligandPart>
</feature>
<keyword evidence="7 18" id="KW-0812">Transmembrane</keyword>
<dbReference type="InterPro" id="IPR027387">
    <property type="entry name" value="Cytb/b6-like_sf"/>
</dbReference>
<feature type="binding site" description="axial binding residue" evidence="17">
    <location>
        <position position="195"/>
    </location>
    <ligand>
        <name>heme b</name>
        <dbReference type="ChEBI" id="CHEBI:60344"/>
        <label>b566</label>
    </ligand>
    <ligandPart>
        <name>Fe</name>
        <dbReference type="ChEBI" id="CHEBI:18248"/>
    </ligandPart>
</feature>
<dbReference type="AlphaFoldDB" id="A0A8F9WM49"/>
<dbReference type="PANTHER" id="PTHR19271:SF16">
    <property type="entry name" value="CYTOCHROME B"/>
    <property type="match status" value="1"/>
</dbReference>
<dbReference type="InterPro" id="IPR005797">
    <property type="entry name" value="Cyt_b/b6_N"/>
</dbReference>
<geneLocation type="mitochondrion" evidence="21"/>
<keyword evidence="10 18" id="KW-0249">Electron transport</keyword>
<dbReference type="PROSITE" id="PS51003">
    <property type="entry name" value="CYTB_CTER"/>
    <property type="match status" value="1"/>
</dbReference>
<dbReference type="GO" id="GO:0046872">
    <property type="term" value="F:metal ion binding"/>
    <property type="evidence" value="ECO:0007669"/>
    <property type="project" value="UniProtKB-UniRule"/>
</dbReference>
<proteinExistence type="inferred from homology"/>
<keyword evidence="5 17" id="KW-0349">Heme</keyword>
<feature type="domain" description="Cytochrome b/b6 N-terminal region profile" evidence="19">
    <location>
        <begin position="1"/>
        <end position="208"/>
    </location>
</feature>
<feature type="binding site" description="axial binding residue" evidence="17">
    <location>
        <position position="96"/>
    </location>
    <ligand>
        <name>heme b</name>
        <dbReference type="ChEBI" id="CHEBI:60344"/>
        <label>b566</label>
    </ligand>
    <ligandPart>
        <name>Fe</name>
        <dbReference type="ChEBI" id="CHEBI:18248"/>
    </ligandPart>
</feature>
<feature type="transmembrane region" description="Helical" evidence="18">
    <location>
        <begin position="177"/>
        <end position="198"/>
    </location>
</feature>
<keyword evidence="11 18" id="KW-1133">Transmembrane helix</keyword>
<comment type="subcellular location">
    <subcellularLocation>
        <location evidence="2">Mitochondrion inner membrane</location>
        <topology evidence="2">Multi-pass membrane protein</topology>
    </subcellularLocation>
</comment>
<evidence type="ECO:0000313" key="21">
    <source>
        <dbReference type="EMBL" id="QYL01497.1"/>
    </source>
</evidence>
<keyword evidence="8 17" id="KW-0479">Metal-binding</keyword>
<feature type="binding site" evidence="16">
    <location>
        <position position="200"/>
    </location>
    <ligand>
        <name>a ubiquinone</name>
        <dbReference type="ChEBI" id="CHEBI:16389"/>
    </ligand>
</feature>
<keyword evidence="13" id="KW-0830">Ubiquinone</keyword>
<feature type="transmembrane region" description="Helical" evidence="18">
    <location>
        <begin position="228"/>
        <end position="249"/>
    </location>
</feature>
<feature type="transmembrane region" description="Helical" evidence="18">
    <location>
        <begin position="319"/>
        <end position="339"/>
    </location>
</feature>
<evidence type="ECO:0000256" key="10">
    <source>
        <dbReference type="ARBA" id="ARBA00022982"/>
    </source>
</evidence>
<comment type="cofactor">
    <cofactor evidence="17">
        <name>heme</name>
        <dbReference type="ChEBI" id="CHEBI:30413"/>
    </cofactor>
    <text evidence="17">Binds 2 heme groups non-covalently.</text>
</comment>
<evidence type="ECO:0000259" key="19">
    <source>
        <dbReference type="PROSITE" id="PS51002"/>
    </source>
</evidence>
<dbReference type="CDD" id="cd00284">
    <property type="entry name" value="Cytochrome_b_N"/>
    <property type="match status" value="1"/>
</dbReference>
<accession>A0A8F9WM49</accession>
<dbReference type="GO" id="GO:0045275">
    <property type="term" value="C:respiratory chain complex III"/>
    <property type="evidence" value="ECO:0007669"/>
    <property type="project" value="InterPro"/>
</dbReference>
<dbReference type="Gene3D" id="1.20.810.10">
    <property type="entry name" value="Cytochrome Bc1 Complex, Chain C"/>
    <property type="match status" value="1"/>
</dbReference>